<dbReference type="STRING" id="1918946.VPAL9027_02534"/>
<dbReference type="EMBL" id="FUFT01000005">
    <property type="protein sequence ID" value="SJL84545.1"/>
    <property type="molecule type" value="Genomic_DNA"/>
</dbReference>
<accession>A0A1R4B6J8</accession>
<sequence length="281" mass="31846">MKQYLTVCIDEQQLPDQLVSLTIWAAQKTALPIQLIYRTATCAGVMKDGEARPEFEGHNEAIEPLLHADEHIAQAQLEQEQTMLQPIHRQLCDAGLTSDVMHIHHGTWKQTLSEYQESTDLFMIENHHGMQEKLPDYLESVMTSTQTDLLIAQRQTKAPSRCIVAFDGRSHNLAFIRKILLMPLLHSMPLDLVIVNANEEERHYFQDAEAYWVANGKEVSVTELQGNVAQELANYQLSRPDSLLVISASPHSRFLRFWLGSHTKDILCAAEGPVLIISNQQ</sequence>
<gene>
    <name evidence="2" type="ORF">VPAL9027_02534</name>
</gene>
<evidence type="ECO:0000259" key="1">
    <source>
        <dbReference type="Pfam" id="PF00582"/>
    </source>
</evidence>
<proteinExistence type="predicted"/>
<keyword evidence="3" id="KW-1185">Reference proteome</keyword>
<dbReference type="Pfam" id="PF00582">
    <property type="entry name" value="Usp"/>
    <property type="match status" value="1"/>
</dbReference>
<dbReference type="RefSeq" id="WP_077314901.1">
    <property type="nucleotide sequence ID" value="NZ_AP024888.1"/>
</dbReference>
<protein>
    <submittedName>
        <fullName evidence="2">Universal stress protein family protein</fullName>
    </submittedName>
</protein>
<dbReference type="CDD" id="cd00293">
    <property type="entry name" value="USP-like"/>
    <property type="match status" value="1"/>
</dbReference>
<evidence type="ECO:0000313" key="3">
    <source>
        <dbReference type="Proteomes" id="UP000189475"/>
    </source>
</evidence>
<reference evidence="2 3" key="1">
    <citation type="submission" date="2017-02" db="EMBL/GenBank/DDBJ databases">
        <authorList>
            <person name="Peterson S.W."/>
        </authorList>
    </citation>
    <scope>NUCLEOTIDE SEQUENCE [LARGE SCALE GENOMIC DNA]</scope>
    <source>
        <strain evidence="2 3">CECT 9027</strain>
    </source>
</reference>
<feature type="domain" description="UspA" evidence="1">
    <location>
        <begin position="201"/>
        <end position="277"/>
    </location>
</feature>
<dbReference type="Gene3D" id="3.40.50.12370">
    <property type="match status" value="1"/>
</dbReference>
<dbReference type="OrthoDB" id="74566at662"/>
<dbReference type="AlphaFoldDB" id="A0A1R4B6J8"/>
<organism evidence="2 3">
    <name type="scientific">Vibrio palustris</name>
    <dbReference type="NCBI Taxonomy" id="1918946"/>
    <lineage>
        <taxon>Bacteria</taxon>
        <taxon>Pseudomonadati</taxon>
        <taxon>Pseudomonadota</taxon>
        <taxon>Gammaproteobacteria</taxon>
        <taxon>Vibrionales</taxon>
        <taxon>Vibrionaceae</taxon>
        <taxon>Vibrio</taxon>
    </lineage>
</organism>
<evidence type="ECO:0000313" key="2">
    <source>
        <dbReference type="EMBL" id="SJL84545.1"/>
    </source>
</evidence>
<dbReference type="Proteomes" id="UP000189475">
    <property type="component" value="Unassembled WGS sequence"/>
</dbReference>
<dbReference type="SUPFAM" id="SSF52402">
    <property type="entry name" value="Adenine nucleotide alpha hydrolases-like"/>
    <property type="match status" value="1"/>
</dbReference>
<dbReference type="InterPro" id="IPR006016">
    <property type="entry name" value="UspA"/>
</dbReference>
<name>A0A1R4B6J8_9VIBR</name>